<dbReference type="Proteomes" id="UP000602905">
    <property type="component" value="Unassembled WGS sequence"/>
</dbReference>
<dbReference type="GO" id="GO:0031124">
    <property type="term" value="P:mRNA 3'-end processing"/>
    <property type="evidence" value="ECO:0007669"/>
    <property type="project" value="InterPro"/>
</dbReference>
<organism evidence="1 2">
    <name type="scientific">Rhizoctonia solani</name>
    <dbReference type="NCBI Taxonomy" id="456999"/>
    <lineage>
        <taxon>Eukaryota</taxon>
        <taxon>Fungi</taxon>
        <taxon>Dikarya</taxon>
        <taxon>Basidiomycota</taxon>
        <taxon>Agaricomycotina</taxon>
        <taxon>Agaricomycetes</taxon>
        <taxon>Cantharellales</taxon>
        <taxon>Ceratobasidiaceae</taxon>
        <taxon>Rhizoctonia</taxon>
    </lineage>
</organism>
<dbReference type="GO" id="GO:0005849">
    <property type="term" value="C:mRNA cleavage factor complex"/>
    <property type="evidence" value="ECO:0007669"/>
    <property type="project" value="InterPro"/>
</dbReference>
<evidence type="ECO:0000313" key="1">
    <source>
        <dbReference type="EMBL" id="KAF8699542.1"/>
    </source>
</evidence>
<dbReference type="Pfam" id="PF13869">
    <property type="entry name" value="NUDIX_2"/>
    <property type="match status" value="1"/>
</dbReference>
<comment type="caution">
    <text evidence="1">The sequence shown here is derived from an EMBL/GenBank/DDBJ whole genome shotgun (WGS) entry which is preliminary data.</text>
</comment>
<dbReference type="PANTHER" id="PTHR13047">
    <property type="entry name" value="PRE-MRNA CLEAVAGE FACTOR IM, 25KD SUBUNIT"/>
    <property type="match status" value="1"/>
</dbReference>
<sequence>MVGDDSTKEAQPEEDPSVSARLQRLQNNYEDFGMRRTVEGILVVHDHGHPHILMLQIANAFFKLPGDYLKPGEDETEGLKARLDERLAPLPGSAQHLGQDGDWEIGDCLAQWWRPNFETFMYPFIPAHVTKPKECKKLFLVQMPERSILSFFYTYVAEPMSLYFFSSLPFPDSVLYYPIQTIPETRSTEVLAVPKNMKLLAIPLFELYDNAARLVERVPLGSTSDQGEISPSAAPIPPCWVKRGPLYLSPFPFPFVSPNLVHVCDPISLPRAWPGAEQTSHHGWTSGSSGSSWSCAGLEPEMQMELEMELEMSRRRDSPRMGCVVLRGTCFELVRFDKLYREIGSHRGREAQLGSIGWLGPGYPLRLNCIAQDGGIGPYPVSVP</sequence>
<dbReference type="Gene3D" id="3.90.79.10">
    <property type="entry name" value="Nucleoside Triphosphate Pyrophosphohydrolase"/>
    <property type="match status" value="2"/>
</dbReference>
<reference evidence="1" key="1">
    <citation type="submission" date="2020-09" db="EMBL/GenBank/DDBJ databases">
        <title>Comparative genome analyses of four rice-infecting Rhizoctonia solani isolates reveal extensive enrichment of homogalacturonan modification genes.</title>
        <authorList>
            <person name="Lee D.-Y."/>
            <person name="Jeon J."/>
            <person name="Kim K.-T."/>
            <person name="Cheong K."/>
            <person name="Song H."/>
            <person name="Choi G."/>
            <person name="Ko J."/>
            <person name="Opiyo S.O."/>
            <person name="Zuo S."/>
            <person name="Madhav S."/>
            <person name="Lee Y.-H."/>
            <person name="Wang G.-L."/>
        </authorList>
    </citation>
    <scope>NUCLEOTIDE SEQUENCE</scope>
    <source>
        <strain evidence="1">AG1-IA WGL</strain>
    </source>
</reference>
<dbReference type="EMBL" id="JACYCD010000238">
    <property type="protein sequence ID" value="KAF8699542.1"/>
    <property type="molecule type" value="Genomic_DNA"/>
</dbReference>
<name>A0A8H7HQN2_9AGAM</name>
<evidence type="ECO:0000313" key="2">
    <source>
        <dbReference type="Proteomes" id="UP000602905"/>
    </source>
</evidence>
<gene>
    <name evidence="1" type="ORF">RHS03_07001</name>
</gene>
<dbReference type="OrthoDB" id="277288at2759"/>
<dbReference type="CDD" id="cd18871">
    <property type="entry name" value="NUDIX_Cfim25_Nudt21"/>
    <property type="match status" value="1"/>
</dbReference>
<dbReference type="InterPro" id="IPR016706">
    <property type="entry name" value="Cleav_polyA_spec_factor_su5"/>
</dbReference>
<dbReference type="GO" id="GO:0003729">
    <property type="term" value="F:mRNA binding"/>
    <property type="evidence" value="ECO:0007669"/>
    <property type="project" value="InterPro"/>
</dbReference>
<dbReference type="AlphaFoldDB" id="A0A8H7HQN2"/>
<accession>A0A8H7HQN2</accession>
<proteinExistence type="predicted"/>
<feature type="non-terminal residue" evidence="1">
    <location>
        <position position="1"/>
    </location>
</feature>
<protein>
    <submittedName>
        <fullName evidence="1">Cleavage and polyadenylation specific factor 5</fullName>
    </submittedName>
</protein>